<reference evidence="1 2" key="1">
    <citation type="journal article" date="2019" name="Int. J. Syst. Evol. Microbiol.">
        <title>The Global Catalogue of Microorganisms (GCM) 10K type strain sequencing project: providing services to taxonomists for standard genome sequencing and annotation.</title>
        <authorList>
            <consortium name="The Broad Institute Genomics Platform"/>
            <consortium name="The Broad Institute Genome Sequencing Center for Infectious Disease"/>
            <person name="Wu L."/>
            <person name="Ma J."/>
        </authorList>
    </citation>
    <scope>NUCLEOTIDE SEQUENCE [LARGE SCALE GENOMIC DNA]</scope>
    <source>
        <strain evidence="1 2">XZYJ18</strain>
    </source>
</reference>
<evidence type="ECO:0000313" key="2">
    <source>
        <dbReference type="Proteomes" id="UP001595945"/>
    </source>
</evidence>
<dbReference type="Proteomes" id="UP001595945">
    <property type="component" value="Unassembled WGS sequence"/>
</dbReference>
<gene>
    <name evidence="1" type="ORF">ACFO9K_09405</name>
</gene>
<proteinExistence type="predicted"/>
<dbReference type="GeneID" id="73044834"/>
<organism evidence="1 2">
    <name type="scientific">Halorussus aquaticus</name>
    <dbReference type="NCBI Taxonomy" id="2953748"/>
    <lineage>
        <taxon>Archaea</taxon>
        <taxon>Methanobacteriati</taxon>
        <taxon>Methanobacteriota</taxon>
        <taxon>Stenosarchaea group</taxon>
        <taxon>Halobacteria</taxon>
        <taxon>Halobacteriales</taxon>
        <taxon>Haladaptataceae</taxon>
        <taxon>Halorussus</taxon>
    </lineage>
</organism>
<dbReference type="EMBL" id="JBHSHT010000001">
    <property type="protein sequence ID" value="MFC4824481.1"/>
    <property type="molecule type" value="Genomic_DNA"/>
</dbReference>
<protein>
    <submittedName>
        <fullName evidence="1">HEPN domain-containing protein</fullName>
    </submittedName>
</protein>
<sequence>MQEINFELRKKLKLAVEDYTSYIEEQEDGKIPTSEYFIPGEKGMEKQEIPNMSKLPEFYEEKRPEFFRDLAKWFITSGNSYNQKSIFKKIEKEDHISYQSIKAEEAEMDQIITQYESDFSSFAGQVLDYAGSYDFDSDDYDRAFEDFFGERYDKKTWEKHILPISNLEVEDSISLEEDISWLNNADIENISIEIDDITDSELAAIRSSQNNFATKSTLRSYGYDWKSIIRIEFNGSLLTNKLVESIITSLRLFSPTSSEIHSGKIYMIEKTGKTYREGIEDCVGVSPIENPTSGVNPRNWQSLDNESEFREFWSEYRNYLNLSQAEEKAGKLSGALRRFNESYLKHNLEDKIVDIVIAFESTLLRDVPKNSSYSFRLGLRAGLLLEDFVDYDREVIRNLFKNLYYTRGEIVHQDRELTEIQQDDQFQEIDAVSSEENISDYRLLLAKSIIKYFDLINEYSLSITQINQKLDQAVWETASFELGNNEYDD</sequence>
<dbReference type="AlphaFoldDB" id="A0ABD5Q2N9"/>
<name>A0ABD5Q2N9_9EURY</name>
<accession>A0ABD5Q2N9</accession>
<evidence type="ECO:0000313" key="1">
    <source>
        <dbReference type="EMBL" id="MFC4824481.1"/>
    </source>
</evidence>
<dbReference type="RefSeq" id="WP_254269781.1">
    <property type="nucleotide sequence ID" value="NZ_CP100400.1"/>
</dbReference>
<keyword evidence="2" id="KW-1185">Reference proteome</keyword>
<comment type="caution">
    <text evidence="1">The sequence shown here is derived from an EMBL/GenBank/DDBJ whole genome shotgun (WGS) entry which is preliminary data.</text>
</comment>